<reference evidence="1 2" key="1">
    <citation type="submission" date="2020-04" db="EMBL/GenBank/DDBJ databases">
        <title>Perkinsus olseni comparative genomics.</title>
        <authorList>
            <person name="Bogema D.R."/>
        </authorList>
    </citation>
    <scope>NUCLEOTIDE SEQUENCE [LARGE SCALE GENOMIC DNA]</scope>
    <source>
        <strain evidence="1">00978-12</strain>
    </source>
</reference>
<dbReference type="OrthoDB" id="10491802at2759"/>
<protein>
    <submittedName>
        <fullName evidence="1">Uncharacterized protein</fullName>
    </submittedName>
</protein>
<dbReference type="EMBL" id="JABANP010000031">
    <property type="protein sequence ID" value="KAF4694555.1"/>
    <property type="molecule type" value="Genomic_DNA"/>
</dbReference>
<comment type="caution">
    <text evidence="1">The sequence shown here is derived from an EMBL/GenBank/DDBJ whole genome shotgun (WGS) entry which is preliminary data.</text>
</comment>
<accession>A0A7J6PEJ6</accession>
<sequence>MNTAAGQPTAGKFRHRGIGYHLDIDIAENLDDSRNARARFTFEATGVGETVSIEFPIIRRDILYDVPPSNEYVAAWSDEFIEMGQFFDDIEKLFPQAKITHRGRQIWRFYTDDRRLLSAPFQGQDRAFWKEDSPLRSGVYNRYDPNYGQLNATLTINVTDVFINVLVGNDDVIYVSIANVNGERELVRFGRKMALVPLLSFFFVFSRDSYQNGRSSPNDPLTALPARGESLKDRILLNSKFCKQLDC</sequence>
<evidence type="ECO:0000313" key="1">
    <source>
        <dbReference type="EMBL" id="KAF4694555.1"/>
    </source>
</evidence>
<name>A0A7J6PEJ6_PEROL</name>
<evidence type="ECO:0000313" key="2">
    <source>
        <dbReference type="Proteomes" id="UP000541610"/>
    </source>
</evidence>
<dbReference type="Proteomes" id="UP000541610">
    <property type="component" value="Unassembled WGS sequence"/>
</dbReference>
<gene>
    <name evidence="1" type="ORF">FOZ60_007790</name>
</gene>
<organism evidence="1 2">
    <name type="scientific">Perkinsus olseni</name>
    <name type="common">Perkinsus atlanticus</name>
    <dbReference type="NCBI Taxonomy" id="32597"/>
    <lineage>
        <taxon>Eukaryota</taxon>
        <taxon>Sar</taxon>
        <taxon>Alveolata</taxon>
        <taxon>Perkinsozoa</taxon>
        <taxon>Perkinsea</taxon>
        <taxon>Perkinsida</taxon>
        <taxon>Perkinsidae</taxon>
        <taxon>Perkinsus</taxon>
    </lineage>
</organism>
<proteinExistence type="predicted"/>
<dbReference type="AlphaFoldDB" id="A0A7J6PEJ6"/>